<keyword evidence="2" id="KW-0378">Hydrolase</keyword>
<dbReference type="SUPFAM" id="SSF56219">
    <property type="entry name" value="DNase I-like"/>
    <property type="match status" value="1"/>
</dbReference>
<accession>A0ABV6YXX8</accession>
<name>A0ABV6YXX8_UNCC1</name>
<feature type="non-terminal residue" evidence="2">
    <location>
        <position position="1"/>
    </location>
</feature>
<keyword evidence="2" id="KW-0540">Nuclease</keyword>
<evidence type="ECO:0000313" key="3">
    <source>
        <dbReference type="Proteomes" id="UP001594351"/>
    </source>
</evidence>
<evidence type="ECO:0000259" key="1">
    <source>
        <dbReference type="Pfam" id="PF03372"/>
    </source>
</evidence>
<keyword evidence="2" id="KW-0255">Endonuclease</keyword>
<organism evidence="2 3">
    <name type="scientific">candidate division CSSED10-310 bacterium</name>
    <dbReference type="NCBI Taxonomy" id="2855610"/>
    <lineage>
        <taxon>Bacteria</taxon>
        <taxon>Bacteria division CSSED10-310</taxon>
    </lineage>
</organism>
<dbReference type="EMBL" id="JBHPBY010000147">
    <property type="protein sequence ID" value="MFC1851051.1"/>
    <property type="molecule type" value="Genomic_DNA"/>
</dbReference>
<proteinExistence type="predicted"/>
<dbReference type="InterPro" id="IPR005135">
    <property type="entry name" value="Endo/exonuclease/phosphatase"/>
</dbReference>
<protein>
    <submittedName>
        <fullName evidence="2">Endonuclease/exonuclease/phosphatase family protein</fullName>
    </submittedName>
</protein>
<feature type="domain" description="Endonuclease/exonuclease/phosphatase" evidence="1">
    <location>
        <begin position="46"/>
        <end position="288"/>
    </location>
</feature>
<gene>
    <name evidence="2" type="ORF">ACFL27_12730</name>
</gene>
<evidence type="ECO:0000313" key="2">
    <source>
        <dbReference type="EMBL" id="MFC1851051.1"/>
    </source>
</evidence>
<sequence length="299" mass="34542">IMITSIFFMMIGPPLEWCNRKLDNVMSKIVAYNVKTVGNEYTPVEFDALLMVINRINGDIVCIEEMKGDDDITALEELSTQLLTEYDLDYPWSCYSDVSGSFNPFNLRTACLSKYRIVDHHSWSSAELSGDPNADDLTRDLMCVVINWNNFKLGVIVVHLKSGSTSTDRFRRAIEIIRIKQVVERFHQDYPDQPFVILGDFNEEVVEGPFGNVYDSLPSSLPGAYELGNDISLPVTYDPFVHLQEIDMDYVQASHEDTFDDYNSYVNIDYRTYKRLDYIFYNNTRLGRYKDMVYDACDK</sequence>
<dbReference type="Proteomes" id="UP001594351">
    <property type="component" value="Unassembled WGS sequence"/>
</dbReference>
<comment type="caution">
    <text evidence="2">The sequence shown here is derived from an EMBL/GenBank/DDBJ whole genome shotgun (WGS) entry which is preliminary data.</text>
</comment>
<keyword evidence="3" id="KW-1185">Reference proteome</keyword>
<dbReference type="GO" id="GO:0004519">
    <property type="term" value="F:endonuclease activity"/>
    <property type="evidence" value="ECO:0007669"/>
    <property type="project" value="UniProtKB-KW"/>
</dbReference>
<dbReference type="Pfam" id="PF03372">
    <property type="entry name" value="Exo_endo_phos"/>
    <property type="match status" value="1"/>
</dbReference>
<dbReference type="Gene3D" id="3.60.10.10">
    <property type="entry name" value="Endonuclease/exonuclease/phosphatase"/>
    <property type="match status" value="1"/>
</dbReference>
<reference evidence="2 3" key="1">
    <citation type="submission" date="2024-09" db="EMBL/GenBank/DDBJ databases">
        <title>Laminarin stimulates single cell rates of sulfate reduction while oxygen inhibits transcriptomic activity in coastal marine sediment.</title>
        <authorList>
            <person name="Lindsay M."/>
            <person name="Orcutt B."/>
            <person name="Emerson D."/>
            <person name="Stepanauskas R."/>
            <person name="D'Angelo T."/>
        </authorList>
    </citation>
    <scope>NUCLEOTIDE SEQUENCE [LARGE SCALE GENOMIC DNA]</scope>
    <source>
        <strain evidence="2">SAG AM-311-K15</strain>
    </source>
</reference>
<dbReference type="InterPro" id="IPR036691">
    <property type="entry name" value="Endo/exonu/phosph_ase_sf"/>
</dbReference>